<dbReference type="GO" id="GO:0003677">
    <property type="term" value="F:DNA binding"/>
    <property type="evidence" value="ECO:0007669"/>
    <property type="project" value="UniProtKB-KW"/>
</dbReference>
<evidence type="ECO:0000313" key="2">
    <source>
        <dbReference type="Proteomes" id="UP000297703"/>
    </source>
</evidence>
<dbReference type="AlphaFoldDB" id="A0A4D9EPQ7"/>
<organism evidence="1 2">
    <name type="scientific">Platysternon megacephalum</name>
    <name type="common">big-headed turtle</name>
    <dbReference type="NCBI Taxonomy" id="55544"/>
    <lineage>
        <taxon>Eukaryota</taxon>
        <taxon>Metazoa</taxon>
        <taxon>Chordata</taxon>
        <taxon>Craniata</taxon>
        <taxon>Vertebrata</taxon>
        <taxon>Euteleostomi</taxon>
        <taxon>Archelosauria</taxon>
        <taxon>Testudinata</taxon>
        <taxon>Testudines</taxon>
        <taxon>Cryptodira</taxon>
        <taxon>Durocryptodira</taxon>
        <taxon>Testudinoidea</taxon>
        <taxon>Platysternidae</taxon>
        <taxon>Platysternon</taxon>
    </lineage>
</organism>
<dbReference type="Proteomes" id="UP000297703">
    <property type="component" value="Unassembled WGS sequence"/>
</dbReference>
<sequence length="190" mass="21032">MDYIHIIPRAWELRTRDPNSGALLSCRTLQTYSAQVFCSVSDAESAKKTLTGVAGGEAATQGAVSSEHWHCCGEGRQQACKEQLRLKIQKTTKLVYKLFPNTWGKNPATTPLLLQLKPFPPSIKQGGSDGLHRRAGTWFQRTRSGVRGAVRWGLFLFREKTEVSSGPIGVPCIRNHPECCPTPRRPSTTL</sequence>
<name>A0A4D9EPQ7_9SAUR</name>
<keyword evidence="1" id="KW-0371">Homeobox</keyword>
<evidence type="ECO:0000313" key="1">
    <source>
        <dbReference type="EMBL" id="TFK11085.1"/>
    </source>
</evidence>
<protein>
    <submittedName>
        <fullName evidence="1">Homeobox protein DLX-3</fullName>
    </submittedName>
</protein>
<proteinExistence type="predicted"/>
<accession>A0A4D9EPQ7</accession>
<dbReference type="EMBL" id="QXTE01000036">
    <property type="protein sequence ID" value="TFK11085.1"/>
    <property type="molecule type" value="Genomic_DNA"/>
</dbReference>
<reference evidence="1 2" key="1">
    <citation type="submission" date="2019-04" db="EMBL/GenBank/DDBJ databases">
        <title>Draft genome of the big-headed turtle Platysternon megacephalum.</title>
        <authorList>
            <person name="Gong S."/>
        </authorList>
    </citation>
    <scope>NUCLEOTIDE SEQUENCE [LARGE SCALE GENOMIC DNA]</scope>
    <source>
        <strain evidence="1">DO16091913</strain>
        <tissue evidence="1">Muscle</tissue>
    </source>
</reference>
<comment type="caution">
    <text evidence="1">The sequence shown here is derived from an EMBL/GenBank/DDBJ whole genome shotgun (WGS) entry which is preliminary data.</text>
</comment>
<keyword evidence="2" id="KW-1185">Reference proteome</keyword>
<reference evidence="1 2" key="2">
    <citation type="submission" date="2019-04" db="EMBL/GenBank/DDBJ databases">
        <title>The genome sequence of big-headed turtle.</title>
        <authorList>
            <person name="Gong S."/>
        </authorList>
    </citation>
    <scope>NUCLEOTIDE SEQUENCE [LARGE SCALE GENOMIC DNA]</scope>
    <source>
        <strain evidence="1">DO16091913</strain>
        <tissue evidence="1">Muscle</tissue>
    </source>
</reference>
<keyword evidence="1" id="KW-0238">DNA-binding</keyword>
<gene>
    <name evidence="1" type="ORF">DR999_PMT05675</name>
</gene>